<dbReference type="EMBL" id="JAINUF010000013">
    <property type="protein sequence ID" value="KAJ8343436.1"/>
    <property type="molecule type" value="Genomic_DNA"/>
</dbReference>
<gene>
    <name evidence="1" type="ORF">SKAU_G00307650</name>
</gene>
<name>A0A9Q1IK00_SYNKA</name>
<protein>
    <submittedName>
        <fullName evidence="1">Uncharacterized protein</fullName>
    </submittedName>
</protein>
<accession>A0A9Q1IK00</accession>
<dbReference type="AlphaFoldDB" id="A0A9Q1IK00"/>
<organism evidence="1 2">
    <name type="scientific">Synaphobranchus kaupii</name>
    <name type="common">Kaup's arrowtooth eel</name>
    <dbReference type="NCBI Taxonomy" id="118154"/>
    <lineage>
        <taxon>Eukaryota</taxon>
        <taxon>Metazoa</taxon>
        <taxon>Chordata</taxon>
        <taxon>Craniata</taxon>
        <taxon>Vertebrata</taxon>
        <taxon>Euteleostomi</taxon>
        <taxon>Actinopterygii</taxon>
        <taxon>Neopterygii</taxon>
        <taxon>Teleostei</taxon>
        <taxon>Anguilliformes</taxon>
        <taxon>Synaphobranchidae</taxon>
        <taxon>Synaphobranchus</taxon>
    </lineage>
</organism>
<dbReference type="Proteomes" id="UP001152622">
    <property type="component" value="Chromosome 13"/>
</dbReference>
<proteinExistence type="predicted"/>
<keyword evidence="2" id="KW-1185">Reference proteome</keyword>
<comment type="caution">
    <text evidence="1">The sequence shown here is derived from an EMBL/GenBank/DDBJ whole genome shotgun (WGS) entry which is preliminary data.</text>
</comment>
<sequence>MPALGSALTDEMPERYQPIETQNPAHLIGGARHHGDIYLHQTVLRDWPLNAPCNFLLGEGAGLVMAACNDPRMKTTEIKVAKQPSRHDPALPLWTGRAPLLSPAGGRKNGEDGRGFCLSFRVLQIWDSERPAGGSAADLGVSGNTESEVKRCAHVCCSHGDLPLPYEGQASDGRAAI</sequence>
<reference evidence="1" key="1">
    <citation type="journal article" date="2023" name="Science">
        <title>Genome structures resolve the early diversification of teleost fishes.</title>
        <authorList>
            <person name="Parey E."/>
            <person name="Louis A."/>
            <person name="Montfort J."/>
            <person name="Bouchez O."/>
            <person name="Roques C."/>
            <person name="Iampietro C."/>
            <person name="Lluch J."/>
            <person name="Castinel A."/>
            <person name="Donnadieu C."/>
            <person name="Desvignes T."/>
            <person name="Floi Bucao C."/>
            <person name="Jouanno E."/>
            <person name="Wen M."/>
            <person name="Mejri S."/>
            <person name="Dirks R."/>
            <person name="Jansen H."/>
            <person name="Henkel C."/>
            <person name="Chen W.J."/>
            <person name="Zahm M."/>
            <person name="Cabau C."/>
            <person name="Klopp C."/>
            <person name="Thompson A.W."/>
            <person name="Robinson-Rechavi M."/>
            <person name="Braasch I."/>
            <person name="Lecointre G."/>
            <person name="Bobe J."/>
            <person name="Postlethwait J.H."/>
            <person name="Berthelot C."/>
            <person name="Roest Crollius H."/>
            <person name="Guiguen Y."/>
        </authorList>
    </citation>
    <scope>NUCLEOTIDE SEQUENCE</scope>
    <source>
        <strain evidence="1">WJC10195</strain>
    </source>
</reference>
<evidence type="ECO:0000313" key="2">
    <source>
        <dbReference type="Proteomes" id="UP001152622"/>
    </source>
</evidence>
<evidence type="ECO:0000313" key="1">
    <source>
        <dbReference type="EMBL" id="KAJ8343436.1"/>
    </source>
</evidence>